<comment type="caution">
    <text evidence="3">The sequence shown here is derived from an EMBL/GenBank/DDBJ whole genome shotgun (WGS) entry which is preliminary data.</text>
</comment>
<feature type="region of interest" description="Disordered" evidence="2">
    <location>
        <begin position="228"/>
        <end position="250"/>
    </location>
</feature>
<feature type="compositionally biased region" description="Basic and acidic residues" evidence="2">
    <location>
        <begin position="423"/>
        <end position="433"/>
    </location>
</feature>
<evidence type="ECO:0000256" key="2">
    <source>
        <dbReference type="SAM" id="MobiDB-lite"/>
    </source>
</evidence>
<dbReference type="EMBL" id="JAANIT010001465">
    <property type="protein sequence ID" value="KAG1540168.1"/>
    <property type="molecule type" value="Genomic_DNA"/>
</dbReference>
<protein>
    <submittedName>
        <fullName evidence="3">Uncharacterized protein</fullName>
    </submittedName>
</protein>
<feature type="compositionally biased region" description="Polar residues" evidence="2">
    <location>
        <begin position="350"/>
        <end position="400"/>
    </location>
</feature>
<name>A0A9P6Y642_RHIOR</name>
<feature type="compositionally biased region" description="Low complexity" evidence="2">
    <location>
        <begin position="401"/>
        <end position="420"/>
    </location>
</feature>
<organism evidence="3 4">
    <name type="scientific">Rhizopus oryzae</name>
    <name type="common">Mucormycosis agent</name>
    <name type="synonym">Rhizopus arrhizus var. delemar</name>
    <dbReference type="NCBI Taxonomy" id="64495"/>
    <lineage>
        <taxon>Eukaryota</taxon>
        <taxon>Fungi</taxon>
        <taxon>Fungi incertae sedis</taxon>
        <taxon>Mucoromycota</taxon>
        <taxon>Mucoromycotina</taxon>
        <taxon>Mucoromycetes</taxon>
        <taxon>Mucorales</taxon>
        <taxon>Mucorineae</taxon>
        <taxon>Rhizopodaceae</taxon>
        <taxon>Rhizopus</taxon>
    </lineage>
</organism>
<feature type="coiled-coil region" evidence="1">
    <location>
        <begin position="185"/>
        <end position="226"/>
    </location>
</feature>
<dbReference type="Proteomes" id="UP000717996">
    <property type="component" value="Unassembled WGS sequence"/>
</dbReference>
<feature type="region of interest" description="Disordered" evidence="2">
    <location>
        <begin position="106"/>
        <end position="152"/>
    </location>
</feature>
<feature type="region of interest" description="Disordered" evidence="2">
    <location>
        <begin position="293"/>
        <end position="433"/>
    </location>
</feature>
<reference evidence="3" key="1">
    <citation type="journal article" date="2020" name="Microb. Genom.">
        <title>Genetic diversity of clinical and environmental Mucorales isolates obtained from an investigation of mucormycosis cases among solid organ transplant recipients.</title>
        <authorList>
            <person name="Nguyen M.H."/>
            <person name="Kaul D."/>
            <person name="Muto C."/>
            <person name="Cheng S.J."/>
            <person name="Richter R.A."/>
            <person name="Bruno V.M."/>
            <person name="Liu G."/>
            <person name="Beyhan S."/>
            <person name="Sundermann A.J."/>
            <person name="Mounaud S."/>
            <person name="Pasculle A.W."/>
            <person name="Nierman W.C."/>
            <person name="Driscoll E."/>
            <person name="Cumbie R."/>
            <person name="Clancy C.J."/>
            <person name="Dupont C.L."/>
        </authorList>
    </citation>
    <scope>NUCLEOTIDE SEQUENCE</scope>
    <source>
        <strain evidence="3">GL16</strain>
    </source>
</reference>
<sequence length="433" mass="48977">MFAKERPLPKALNIVRPSPPLYFSQQDSCSMASSPSEISTISNFSTFSNSRPQPTIFNPASLFQNNLNNFKSSVNTVGVNPHRFLQRPRSNSTVSRSTFFTAFSDYSNVNADDDDDDDDDYDELDSIDGMTDEEEEEEDDEEEDEEEEEEEENIKIVAKVRHGTIMNGKGEFVNKGSKNDHWLDEARANRKIADLEIENQTLLSLNTTLESKLKQQALQISELEKRLQQVNEPPLTPISDKQVDDEDDQNESVFSFKSIEEDEEESDRIFQRVKLAVEHLIEQAEIALIEKSKQSGKVLQQQDHHLKEDEETLRKLSIRSSSPIEMKKRSTARRVSDTSAVKPSPRPSSVKMTRNLSRQSSPPILQRSISPSLQRAASPSLQRSTSSLQRAASPSLQRSASPSLQRSTSPSTQQRPSSRLSTHKQDSGKPKWH</sequence>
<evidence type="ECO:0000256" key="1">
    <source>
        <dbReference type="SAM" id="Coils"/>
    </source>
</evidence>
<proteinExistence type="predicted"/>
<gene>
    <name evidence="3" type="ORF">G6F51_008688</name>
</gene>
<feature type="compositionally biased region" description="Basic and acidic residues" evidence="2">
    <location>
        <begin position="302"/>
        <end position="314"/>
    </location>
</feature>
<dbReference type="OrthoDB" id="2555519at2759"/>
<accession>A0A9P6Y642</accession>
<feature type="compositionally biased region" description="Acidic residues" evidence="2">
    <location>
        <begin position="111"/>
        <end position="152"/>
    </location>
</feature>
<evidence type="ECO:0000313" key="3">
    <source>
        <dbReference type="EMBL" id="KAG1540168.1"/>
    </source>
</evidence>
<keyword evidence="1" id="KW-0175">Coiled coil</keyword>
<dbReference type="AlphaFoldDB" id="A0A9P6Y642"/>
<evidence type="ECO:0000313" key="4">
    <source>
        <dbReference type="Proteomes" id="UP000717996"/>
    </source>
</evidence>